<sequence>MELLVQYHDGSESVGPLGSTMSQGIIKEEILRDDLKYYFMSPCEKYRARRQLPWKLGVQILKIVMITSQLILFGLNNQLVVAYKEENAMTFKNLFLKDYSGVDEEDYSVALYSQQAVYDSLFYVLDQASLQGPYS</sequence>
<reference evidence="2" key="2">
    <citation type="submission" date="2014-03" db="EMBL/GenBank/DDBJ databases">
        <authorList>
            <person name="Genoscope - CEA"/>
        </authorList>
    </citation>
    <scope>NUCLEOTIDE SEQUENCE</scope>
</reference>
<dbReference type="Pfam" id="PF21381">
    <property type="entry name" value="MCLN_ECD"/>
    <property type="match status" value="1"/>
</dbReference>
<dbReference type="Proteomes" id="UP000193380">
    <property type="component" value="Unassembled WGS sequence"/>
</dbReference>
<name>A0A060W2Y5_ONCMY</name>
<dbReference type="PANTHER" id="PTHR12127:SF4">
    <property type="entry name" value="MUCOLIPIN-2"/>
    <property type="match status" value="1"/>
</dbReference>
<organism evidence="2 3">
    <name type="scientific">Oncorhynchus mykiss</name>
    <name type="common">Rainbow trout</name>
    <name type="synonym">Salmo gairdneri</name>
    <dbReference type="NCBI Taxonomy" id="8022"/>
    <lineage>
        <taxon>Eukaryota</taxon>
        <taxon>Metazoa</taxon>
        <taxon>Chordata</taxon>
        <taxon>Craniata</taxon>
        <taxon>Vertebrata</taxon>
        <taxon>Euteleostomi</taxon>
        <taxon>Actinopterygii</taxon>
        <taxon>Neopterygii</taxon>
        <taxon>Teleostei</taxon>
        <taxon>Protacanthopterygii</taxon>
        <taxon>Salmoniformes</taxon>
        <taxon>Salmonidae</taxon>
        <taxon>Salmoninae</taxon>
        <taxon>Oncorhynchus</taxon>
    </lineage>
</organism>
<dbReference type="GO" id="GO:0072345">
    <property type="term" value="F:NAADP-sensitive calcium-release channel activity"/>
    <property type="evidence" value="ECO:0007669"/>
    <property type="project" value="TreeGrafter"/>
</dbReference>
<dbReference type="STRING" id="8022.A0A060W2Y5"/>
<dbReference type="InterPro" id="IPR039031">
    <property type="entry name" value="Mucolipin"/>
</dbReference>
<dbReference type="InterPro" id="IPR049134">
    <property type="entry name" value="MCLN_ECD"/>
</dbReference>
<evidence type="ECO:0000259" key="1">
    <source>
        <dbReference type="Pfam" id="PF21381"/>
    </source>
</evidence>
<reference evidence="2" key="1">
    <citation type="journal article" date="2014" name="Nat. Commun.">
        <title>The rainbow trout genome provides novel insights into evolution after whole-genome duplication in vertebrates.</title>
        <authorList>
            <person name="Berthelot C."/>
            <person name="Brunet F."/>
            <person name="Chalopin D."/>
            <person name="Juanchich A."/>
            <person name="Bernard M."/>
            <person name="Noel B."/>
            <person name="Bento P."/>
            <person name="Da Silva C."/>
            <person name="Labadie K."/>
            <person name="Alberti A."/>
            <person name="Aury J.M."/>
            <person name="Louis A."/>
            <person name="Dehais P."/>
            <person name="Bardou P."/>
            <person name="Montfort J."/>
            <person name="Klopp C."/>
            <person name="Cabau C."/>
            <person name="Gaspin C."/>
            <person name="Thorgaard G.H."/>
            <person name="Boussaha M."/>
            <person name="Quillet E."/>
            <person name="Guyomard R."/>
            <person name="Galiana D."/>
            <person name="Bobe J."/>
            <person name="Volff J.N."/>
            <person name="Genet C."/>
            <person name="Wincker P."/>
            <person name="Jaillon O."/>
            <person name="Roest Crollius H."/>
            <person name="Guiguen Y."/>
        </authorList>
    </citation>
    <scope>NUCLEOTIDE SEQUENCE [LARGE SCALE GENOMIC DNA]</scope>
</reference>
<gene>
    <name evidence="2" type="ORF">GSONMT00065152001</name>
</gene>
<proteinExistence type="predicted"/>
<dbReference type="PaxDb" id="8022-A0A060W2Y5"/>
<feature type="domain" description="Mucolipin extracytosolic" evidence="1">
    <location>
        <begin position="80"/>
        <end position="127"/>
    </location>
</feature>
<dbReference type="EMBL" id="FR904379">
    <property type="protein sequence ID" value="CDQ61391.1"/>
    <property type="molecule type" value="Genomic_DNA"/>
</dbReference>
<evidence type="ECO:0000313" key="3">
    <source>
        <dbReference type="Proteomes" id="UP000193380"/>
    </source>
</evidence>
<dbReference type="PANTHER" id="PTHR12127">
    <property type="entry name" value="MUCOLIPIN"/>
    <property type="match status" value="1"/>
</dbReference>
<dbReference type="AlphaFoldDB" id="A0A060W2Y5"/>
<accession>A0A060W2Y5</accession>
<dbReference type="GO" id="GO:0016020">
    <property type="term" value="C:membrane"/>
    <property type="evidence" value="ECO:0007669"/>
    <property type="project" value="TreeGrafter"/>
</dbReference>
<evidence type="ECO:0000313" key="2">
    <source>
        <dbReference type="EMBL" id="CDQ61391.1"/>
    </source>
</evidence>
<protein>
    <recommendedName>
        <fullName evidence="1">Mucolipin extracytosolic domain-containing protein</fullName>
    </recommendedName>
</protein>